<comment type="catalytic activity">
    <reaction evidence="1">
        <text>L-glutamyl-tRNA(Gln) + L-glutamine + ATP + H2O = L-glutaminyl-tRNA(Gln) + L-glutamate + ADP + phosphate + H(+)</text>
        <dbReference type="Rhea" id="RHEA:17521"/>
        <dbReference type="Rhea" id="RHEA-COMP:9681"/>
        <dbReference type="Rhea" id="RHEA-COMP:9684"/>
        <dbReference type="ChEBI" id="CHEBI:15377"/>
        <dbReference type="ChEBI" id="CHEBI:15378"/>
        <dbReference type="ChEBI" id="CHEBI:29985"/>
        <dbReference type="ChEBI" id="CHEBI:30616"/>
        <dbReference type="ChEBI" id="CHEBI:43474"/>
        <dbReference type="ChEBI" id="CHEBI:58359"/>
        <dbReference type="ChEBI" id="CHEBI:78520"/>
        <dbReference type="ChEBI" id="CHEBI:78521"/>
        <dbReference type="ChEBI" id="CHEBI:456216"/>
    </reaction>
</comment>
<dbReference type="GO" id="GO:0006450">
    <property type="term" value="P:regulation of translational fidelity"/>
    <property type="evidence" value="ECO:0007669"/>
    <property type="project" value="InterPro"/>
</dbReference>
<dbReference type="GO" id="GO:0070681">
    <property type="term" value="P:glutaminyl-tRNAGln biosynthesis via transamidation"/>
    <property type="evidence" value="ECO:0007669"/>
    <property type="project" value="TreeGrafter"/>
</dbReference>
<dbReference type="HAMAP" id="MF_00122">
    <property type="entry name" value="GatC"/>
    <property type="match status" value="1"/>
</dbReference>
<organism evidence="2 3">
    <name type="scientific">Rufibacter radiotolerans</name>
    <dbReference type="NCBI Taxonomy" id="1379910"/>
    <lineage>
        <taxon>Bacteria</taxon>
        <taxon>Pseudomonadati</taxon>
        <taxon>Bacteroidota</taxon>
        <taxon>Cytophagia</taxon>
        <taxon>Cytophagales</taxon>
        <taxon>Hymenobacteraceae</taxon>
        <taxon>Rufibacter</taxon>
    </lineage>
</organism>
<keyword evidence="3" id="KW-1185">Reference proteome</keyword>
<name>A0A0H4VQK0_9BACT</name>
<dbReference type="PATRIC" id="fig|1379910.4.peg.2673"/>
<evidence type="ECO:0000313" key="3">
    <source>
        <dbReference type="Proteomes" id="UP000036458"/>
    </source>
</evidence>
<dbReference type="InterPro" id="IPR036113">
    <property type="entry name" value="Asp/Glu-ADT_sf_sub_c"/>
</dbReference>
<dbReference type="GO" id="GO:0005524">
    <property type="term" value="F:ATP binding"/>
    <property type="evidence" value="ECO:0007669"/>
    <property type="project" value="UniProtKB-KW"/>
</dbReference>
<dbReference type="GO" id="GO:0016740">
    <property type="term" value="F:transferase activity"/>
    <property type="evidence" value="ECO:0007669"/>
    <property type="project" value="UniProtKB-KW"/>
</dbReference>
<dbReference type="EC" id="6.3.5.-" evidence="1"/>
<dbReference type="STRING" id="1379910.TH63_12320"/>
<keyword evidence="1" id="KW-0436">Ligase</keyword>
<dbReference type="InterPro" id="IPR003837">
    <property type="entry name" value="GatC"/>
</dbReference>
<gene>
    <name evidence="1" type="primary">gatC</name>
    <name evidence="2" type="ORF">TH63_12320</name>
</gene>
<dbReference type="Gene3D" id="1.10.20.60">
    <property type="entry name" value="Glu-tRNAGln amidotransferase C subunit, N-terminal domain"/>
    <property type="match status" value="1"/>
</dbReference>
<protein>
    <recommendedName>
        <fullName evidence="1">Aspartyl/glutamyl-tRNA(Asn/Gln) amidotransferase subunit C</fullName>
        <shortName evidence="1">Asp/Glu-ADT subunit C</shortName>
        <ecNumber evidence="1">6.3.5.-</ecNumber>
    </recommendedName>
</protein>
<proteinExistence type="inferred from homology"/>
<comment type="subunit">
    <text evidence="1">Heterotrimer of A, B and C subunits.</text>
</comment>
<dbReference type="AlphaFoldDB" id="A0A0H4VQK0"/>
<keyword evidence="2" id="KW-0808">Transferase</keyword>
<dbReference type="GO" id="GO:0050566">
    <property type="term" value="F:asparaginyl-tRNA synthase (glutamine-hydrolyzing) activity"/>
    <property type="evidence" value="ECO:0007669"/>
    <property type="project" value="RHEA"/>
</dbReference>
<dbReference type="PANTHER" id="PTHR15004:SF0">
    <property type="entry name" value="GLUTAMYL-TRNA(GLN) AMIDOTRANSFERASE SUBUNIT C, MITOCHONDRIAL"/>
    <property type="match status" value="1"/>
</dbReference>
<keyword evidence="1" id="KW-0648">Protein biosynthesis</keyword>
<dbReference type="RefSeq" id="WP_048921190.1">
    <property type="nucleotide sequence ID" value="NZ_CP010777.1"/>
</dbReference>
<keyword evidence="1" id="KW-0067">ATP-binding</keyword>
<sequence length="95" mass="11211">MSTNIETLRQLAHLARLEFDETKEQEMLKDLNNILNWVDQLRALDTQNVEPLIHISEEVNVMREDVAQNTVRHEDALRLAPRKDSDYFRVPKVLE</sequence>
<dbReference type="GO" id="GO:0006412">
    <property type="term" value="P:translation"/>
    <property type="evidence" value="ECO:0007669"/>
    <property type="project" value="UniProtKB-UniRule"/>
</dbReference>
<comment type="catalytic activity">
    <reaction evidence="1">
        <text>L-aspartyl-tRNA(Asn) + L-glutamine + ATP + H2O = L-asparaginyl-tRNA(Asn) + L-glutamate + ADP + phosphate + 2 H(+)</text>
        <dbReference type="Rhea" id="RHEA:14513"/>
        <dbReference type="Rhea" id="RHEA-COMP:9674"/>
        <dbReference type="Rhea" id="RHEA-COMP:9677"/>
        <dbReference type="ChEBI" id="CHEBI:15377"/>
        <dbReference type="ChEBI" id="CHEBI:15378"/>
        <dbReference type="ChEBI" id="CHEBI:29985"/>
        <dbReference type="ChEBI" id="CHEBI:30616"/>
        <dbReference type="ChEBI" id="CHEBI:43474"/>
        <dbReference type="ChEBI" id="CHEBI:58359"/>
        <dbReference type="ChEBI" id="CHEBI:78515"/>
        <dbReference type="ChEBI" id="CHEBI:78516"/>
        <dbReference type="ChEBI" id="CHEBI:456216"/>
    </reaction>
</comment>
<evidence type="ECO:0000256" key="1">
    <source>
        <dbReference type="HAMAP-Rule" id="MF_00122"/>
    </source>
</evidence>
<evidence type="ECO:0000313" key="2">
    <source>
        <dbReference type="EMBL" id="AKQ46227.1"/>
    </source>
</evidence>
<keyword evidence="1" id="KW-0547">Nucleotide-binding</keyword>
<comment type="similarity">
    <text evidence="1">Belongs to the GatC family.</text>
</comment>
<dbReference type="KEGG" id="ruf:TH63_12320"/>
<dbReference type="NCBIfam" id="TIGR00135">
    <property type="entry name" value="gatC"/>
    <property type="match status" value="1"/>
</dbReference>
<dbReference type="EMBL" id="CP010777">
    <property type="protein sequence ID" value="AKQ46227.1"/>
    <property type="molecule type" value="Genomic_DNA"/>
</dbReference>
<reference evidence="2 3" key="1">
    <citation type="submission" date="2015-01" db="EMBL/GenBank/DDBJ databases">
        <title>Rufibacter sp./DG31D/ whole genome sequencing.</title>
        <authorList>
            <person name="Kim M.K."/>
            <person name="Srinivasan S."/>
            <person name="Lee J.-J."/>
        </authorList>
    </citation>
    <scope>NUCLEOTIDE SEQUENCE [LARGE SCALE GENOMIC DNA]</scope>
    <source>
        <strain evidence="2 3">DG31D</strain>
    </source>
</reference>
<dbReference type="PANTHER" id="PTHR15004">
    <property type="entry name" value="GLUTAMYL-TRNA(GLN) AMIDOTRANSFERASE SUBUNIT C, MITOCHONDRIAL"/>
    <property type="match status" value="1"/>
</dbReference>
<dbReference type="OrthoDB" id="9813938at2"/>
<dbReference type="SUPFAM" id="SSF141000">
    <property type="entry name" value="Glu-tRNAGln amidotransferase C subunit"/>
    <property type="match status" value="1"/>
</dbReference>
<accession>A0A0H4VQK0</accession>
<dbReference type="Proteomes" id="UP000036458">
    <property type="component" value="Chromosome"/>
</dbReference>
<dbReference type="GO" id="GO:0050567">
    <property type="term" value="F:glutaminyl-tRNA synthase (glutamine-hydrolyzing) activity"/>
    <property type="evidence" value="ECO:0007669"/>
    <property type="project" value="UniProtKB-UniRule"/>
</dbReference>
<dbReference type="Pfam" id="PF02686">
    <property type="entry name" value="GatC"/>
    <property type="match status" value="1"/>
</dbReference>
<comment type="function">
    <text evidence="1">Allows the formation of correctly charged Asn-tRNA(Asn) or Gln-tRNA(Gln) through the transamidation of misacylated Asp-tRNA(Asn) or Glu-tRNA(Gln) in organisms which lack either or both of asparaginyl-tRNA or glutaminyl-tRNA synthetases. The reaction takes place in the presence of glutamine and ATP through an activated phospho-Asp-tRNA(Asn) or phospho-Glu-tRNA(Gln).</text>
</comment>